<reference evidence="2" key="1">
    <citation type="submission" date="2020-05" db="EMBL/GenBank/DDBJ databases">
        <authorList>
            <person name="Chiriac C."/>
            <person name="Salcher M."/>
            <person name="Ghai R."/>
            <person name="Kavagutti S V."/>
        </authorList>
    </citation>
    <scope>NUCLEOTIDE SEQUENCE</scope>
</reference>
<dbReference type="AlphaFoldDB" id="A0A6J7E1X1"/>
<feature type="region of interest" description="Disordered" evidence="1">
    <location>
        <begin position="1"/>
        <end position="25"/>
    </location>
</feature>
<dbReference type="Pfam" id="PF11349">
    <property type="entry name" value="DUF3151"/>
    <property type="match status" value="1"/>
</dbReference>
<sequence>MSDERPIHLTNQGPPSATLPPPEPAARHALQQALAGDADKRHDAVSAVVATWPRYVDAWARLGDLGRDDIERYAAYRVGYHRGLDALRANGWRGSGYVRWSHEDNRGFLRALRGLGHMAHRIGETDEAERIALFIQQLDPSGIPSDG</sequence>
<organism evidence="2">
    <name type="scientific">freshwater metagenome</name>
    <dbReference type="NCBI Taxonomy" id="449393"/>
    <lineage>
        <taxon>unclassified sequences</taxon>
        <taxon>metagenomes</taxon>
        <taxon>ecological metagenomes</taxon>
    </lineage>
</organism>
<proteinExistence type="predicted"/>
<accession>A0A6J7E1X1</accession>
<evidence type="ECO:0000313" key="2">
    <source>
        <dbReference type="EMBL" id="CAB4874539.1"/>
    </source>
</evidence>
<dbReference type="EMBL" id="CAFBLP010000020">
    <property type="protein sequence ID" value="CAB4874539.1"/>
    <property type="molecule type" value="Genomic_DNA"/>
</dbReference>
<name>A0A6J7E1X1_9ZZZZ</name>
<gene>
    <name evidence="2" type="ORF">UFOPK3376_01044</name>
</gene>
<evidence type="ECO:0000256" key="1">
    <source>
        <dbReference type="SAM" id="MobiDB-lite"/>
    </source>
</evidence>
<dbReference type="InterPro" id="IPR014487">
    <property type="entry name" value="DUF3151"/>
</dbReference>
<protein>
    <submittedName>
        <fullName evidence="2">Unannotated protein</fullName>
    </submittedName>
</protein>